<comment type="function">
    <text evidence="7">Hydrolyzes ribosome-free peptidyl-tRNAs (with 1 or more amino acids incorporated), which drop off the ribosome during protein synthesis, or as a result of ribosome stalling.</text>
</comment>
<dbReference type="GO" id="GO:0004045">
    <property type="term" value="F:peptidyl-tRNA hydrolase activity"/>
    <property type="evidence" value="ECO:0007669"/>
    <property type="project" value="UniProtKB-UniRule"/>
</dbReference>
<dbReference type="EC" id="3.1.1.29" evidence="1 7"/>
<feature type="site" description="Stabilizes the basic form of H active site to accept a proton" evidence="7">
    <location>
        <position position="88"/>
    </location>
</feature>
<keyword evidence="2 7" id="KW-0820">tRNA-binding</keyword>
<comment type="subcellular location">
    <subcellularLocation>
        <location evidence="7">Cytoplasm</location>
    </subcellularLocation>
</comment>
<dbReference type="GO" id="GO:0072344">
    <property type="term" value="P:rescue of stalled ribosome"/>
    <property type="evidence" value="ECO:0007669"/>
    <property type="project" value="UniProtKB-UniRule"/>
</dbReference>
<dbReference type="FunFam" id="3.40.50.1470:FF:000001">
    <property type="entry name" value="Peptidyl-tRNA hydrolase"/>
    <property type="match status" value="1"/>
</dbReference>
<gene>
    <name evidence="7" type="primary">pth</name>
    <name evidence="10" type="ORF">CRV06_11120</name>
</gene>
<comment type="catalytic activity">
    <reaction evidence="7 8">
        <text>an N-acyl-L-alpha-aminoacyl-tRNA + H2O = an N-acyl-L-amino acid + a tRNA + H(+)</text>
        <dbReference type="Rhea" id="RHEA:54448"/>
        <dbReference type="Rhea" id="RHEA-COMP:10123"/>
        <dbReference type="Rhea" id="RHEA-COMP:13883"/>
        <dbReference type="ChEBI" id="CHEBI:15377"/>
        <dbReference type="ChEBI" id="CHEBI:15378"/>
        <dbReference type="ChEBI" id="CHEBI:59874"/>
        <dbReference type="ChEBI" id="CHEBI:78442"/>
        <dbReference type="ChEBI" id="CHEBI:138191"/>
        <dbReference type="EC" id="3.1.1.29"/>
    </reaction>
</comment>
<evidence type="ECO:0000313" key="10">
    <source>
        <dbReference type="EMBL" id="RXJ61981.1"/>
    </source>
</evidence>
<keyword evidence="3 7" id="KW-0378">Hydrolase</keyword>
<evidence type="ECO:0000256" key="8">
    <source>
        <dbReference type="RuleBase" id="RU000673"/>
    </source>
</evidence>
<evidence type="ECO:0000256" key="6">
    <source>
        <dbReference type="ARBA" id="ARBA00050038"/>
    </source>
</evidence>
<dbReference type="EMBL" id="PDKO01000010">
    <property type="protein sequence ID" value="RXJ61981.1"/>
    <property type="molecule type" value="Genomic_DNA"/>
</dbReference>
<protein>
    <recommendedName>
        <fullName evidence="6 7">Peptidyl-tRNA hydrolase</fullName>
        <shortName evidence="7">Pth</shortName>
        <ecNumber evidence="1 7">3.1.1.29</ecNumber>
    </recommendedName>
</protein>
<accession>A0A4Q0Y196</accession>
<dbReference type="OrthoDB" id="9800507at2"/>
<comment type="caution">
    <text evidence="10">The sequence shown here is derived from an EMBL/GenBank/DDBJ whole genome shotgun (WGS) entry which is preliminary data.</text>
</comment>
<keyword evidence="11" id="KW-1185">Reference proteome</keyword>
<dbReference type="Gene3D" id="3.40.50.1470">
    <property type="entry name" value="Peptidyl-tRNA hydrolase"/>
    <property type="match status" value="1"/>
</dbReference>
<proteinExistence type="inferred from homology"/>
<reference evidence="10 11" key="1">
    <citation type="submission" date="2017-10" db="EMBL/GenBank/DDBJ databases">
        <title>Genomics of the genus Arcobacter.</title>
        <authorList>
            <person name="Perez-Cataluna A."/>
            <person name="Figueras M.J."/>
        </authorList>
    </citation>
    <scope>NUCLEOTIDE SEQUENCE [LARGE SCALE GENOMIC DNA]</scope>
    <source>
        <strain evidence="10 11">DSM 24636</strain>
    </source>
</reference>
<dbReference type="CDD" id="cd00462">
    <property type="entry name" value="PTH"/>
    <property type="match status" value="1"/>
</dbReference>
<dbReference type="GO" id="GO:0006515">
    <property type="term" value="P:protein quality control for misfolded or incompletely synthesized proteins"/>
    <property type="evidence" value="ECO:0007669"/>
    <property type="project" value="UniProtKB-UniRule"/>
</dbReference>
<dbReference type="PANTHER" id="PTHR17224:SF1">
    <property type="entry name" value="PEPTIDYL-TRNA HYDROLASE"/>
    <property type="match status" value="1"/>
</dbReference>
<evidence type="ECO:0000256" key="3">
    <source>
        <dbReference type="ARBA" id="ARBA00022801"/>
    </source>
</evidence>
<dbReference type="GO" id="GO:0000049">
    <property type="term" value="F:tRNA binding"/>
    <property type="evidence" value="ECO:0007669"/>
    <property type="project" value="UniProtKB-UniRule"/>
</dbReference>
<dbReference type="InterPro" id="IPR018171">
    <property type="entry name" value="Pept_tRNA_hydro_CS"/>
</dbReference>
<feature type="binding site" evidence="7">
    <location>
        <position position="109"/>
    </location>
    <ligand>
        <name>tRNA</name>
        <dbReference type="ChEBI" id="CHEBI:17843"/>
    </ligand>
</feature>
<dbReference type="GO" id="GO:0005737">
    <property type="term" value="C:cytoplasm"/>
    <property type="evidence" value="ECO:0007669"/>
    <property type="project" value="UniProtKB-SubCell"/>
</dbReference>
<comment type="function">
    <text evidence="7">Catalyzes the release of premature peptidyl moieties from peptidyl-tRNA molecules trapped in stalled 50S ribosomal subunits, and thus maintains levels of free tRNAs and 50S ribosomes.</text>
</comment>
<dbReference type="Proteomes" id="UP000290191">
    <property type="component" value="Unassembled WGS sequence"/>
</dbReference>
<dbReference type="PANTHER" id="PTHR17224">
    <property type="entry name" value="PEPTIDYL-TRNA HYDROLASE"/>
    <property type="match status" value="1"/>
</dbReference>
<dbReference type="InterPro" id="IPR036416">
    <property type="entry name" value="Pept_tRNA_hydro_sf"/>
</dbReference>
<dbReference type="Pfam" id="PF01195">
    <property type="entry name" value="Pept_tRNA_hydro"/>
    <property type="match status" value="1"/>
</dbReference>
<comment type="similarity">
    <text evidence="5 7 9">Belongs to the PTH family.</text>
</comment>
<sequence>MHLIVGLGNIGEKYQLTRHNIGFLVIDEMTKNLNTSNINKANFKADVLKSGYNLFAKPKTYMNNSGEAVVAIKDYYKIDIENIIVIHDDLDLPFGTVKFKTGGGNGGHNGLKSIDSHIGKDYIRVRIGIGKPKTKNEVVNYVLSNFSKEELNELEGIISHTILAIDALKSGESINEVKSKFTLK</sequence>
<evidence type="ECO:0000256" key="2">
    <source>
        <dbReference type="ARBA" id="ARBA00022555"/>
    </source>
</evidence>
<comment type="subunit">
    <text evidence="7">Monomer.</text>
</comment>
<feature type="binding site" evidence="7">
    <location>
        <position position="14"/>
    </location>
    <ligand>
        <name>tRNA</name>
        <dbReference type="ChEBI" id="CHEBI:17843"/>
    </ligand>
</feature>
<feature type="site" description="Discriminates between blocked and unblocked aminoacyl-tRNA" evidence="7">
    <location>
        <position position="9"/>
    </location>
</feature>
<dbReference type="SUPFAM" id="SSF53178">
    <property type="entry name" value="Peptidyl-tRNA hydrolase-like"/>
    <property type="match status" value="1"/>
</dbReference>
<evidence type="ECO:0000256" key="5">
    <source>
        <dbReference type="ARBA" id="ARBA00038063"/>
    </source>
</evidence>
<evidence type="ECO:0000256" key="1">
    <source>
        <dbReference type="ARBA" id="ARBA00013260"/>
    </source>
</evidence>
<feature type="binding site" evidence="7">
    <location>
        <position position="61"/>
    </location>
    <ligand>
        <name>tRNA</name>
        <dbReference type="ChEBI" id="CHEBI:17843"/>
    </ligand>
</feature>
<name>A0A4Q0Y196_9BACT</name>
<evidence type="ECO:0000313" key="11">
    <source>
        <dbReference type="Proteomes" id="UP000290191"/>
    </source>
</evidence>
<dbReference type="InterPro" id="IPR001328">
    <property type="entry name" value="Pept_tRNA_hydro"/>
</dbReference>
<evidence type="ECO:0000256" key="7">
    <source>
        <dbReference type="HAMAP-Rule" id="MF_00083"/>
    </source>
</evidence>
<evidence type="ECO:0000256" key="9">
    <source>
        <dbReference type="RuleBase" id="RU004320"/>
    </source>
</evidence>
<dbReference type="RefSeq" id="WP_129082527.1">
    <property type="nucleotide sequence ID" value="NZ_CP041070.1"/>
</dbReference>
<dbReference type="PROSITE" id="PS01196">
    <property type="entry name" value="PEPT_TRNA_HYDROL_2"/>
    <property type="match status" value="1"/>
</dbReference>
<keyword evidence="4 7" id="KW-0694">RNA-binding</keyword>
<organism evidence="10 11">
    <name type="scientific">Halarcobacter anaerophilus</name>
    <dbReference type="NCBI Taxonomy" id="877500"/>
    <lineage>
        <taxon>Bacteria</taxon>
        <taxon>Pseudomonadati</taxon>
        <taxon>Campylobacterota</taxon>
        <taxon>Epsilonproteobacteria</taxon>
        <taxon>Campylobacterales</taxon>
        <taxon>Arcobacteraceae</taxon>
        <taxon>Halarcobacter</taxon>
    </lineage>
</organism>
<feature type="active site" description="Proton acceptor" evidence="7">
    <location>
        <position position="19"/>
    </location>
</feature>
<dbReference type="PROSITE" id="PS01195">
    <property type="entry name" value="PEPT_TRNA_HYDROL_1"/>
    <property type="match status" value="1"/>
</dbReference>
<dbReference type="HAMAP" id="MF_00083">
    <property type="entry name" value="Pept_tRNA_hydro_bact"/>
    <property type="match status" value="1"/>
</dbReference>
<keyword evidence="7" id="KW-0963">Cytoplasm</keyword>
<feature type="binding site" evidence="7">
    <location>
        <position position="63"/>
    </location>
    <ligand>
        <name>tRNA</name>
        <dbReference type="ChEBI" id="CHEBI:17843"/>
    </ligand>
</feature>
<dbReference type="NCBIfam" id="TIGR00447">
    <property type="entry name" value="pth"/>
    <property type="match status" value="1"/>
</dbReference>
<dbReference type="STRING" id="877500.GCA_000935065_00786"/>
<evidence type="ECO:0000256" key="4">
    <source>
        <dbReference type="ARBA" id="ARBA00022884"/>
    </source>
</evidence>
<dbReference type="AlphaFoldDB" id="A0A4Q0Y196"/>